<evidence type="ECO:0000313" key="7">
    <source>
        <dbReference type="EMBL" id="RKP23978.1"/>
    </source>
</evidence>
<proteinExistence type="inferred from homology"/>
<dbReference type="GO" id="GO:0005739">
    <property type="term" value="C:mitochondrion"/>
    <property type="evidence" value="ECO:0007669"/>
    <property type="project" value="TreeGrafter"/>
</dbReference>
<evidence type="ECO:0000256" key="3">
    <source>
        <dbReference type="ARBA" id="ARBA00022840"/>
    </source>
</evidence>
<dbReference type="PANTHER" id="PTHR22594:SF5">
    <property type="entry name" value="ASPARTATE--TRNA LIGASE, MITOCHONDRIAL"/>
    <property type="match status" value="1"/>
</dbReference>
<dbReference type="SUPFAM" id="SSF50249">
    <property type="entry name" value="Nucleic acid-binding proteins"/>
    <property type="match status" value="1"/>
</dbReference>
<keyword evidence="4" id="KW-0648">Protein biosynthesis</keyword>
<dbReference type="GO" id="GO:0004815">
    <property type="term" value="F:aspartate-tRNA ligase activity"/>
    <property type="evidence" value="ECO:0007669"/>
    <property type="project" value="TreeGrafter"/>
</dbReference>
<dbReference type="Proteomes" id="UP000278143">
    <property type="component" value="Unassembled WGS sequence"/>
</dbReference>
<protein>
    <submittedName>
        <fullName evidence="7">tRNA synthetases class II-domain-containing protein</fullName>
    </submittedName>
</protein>
<dbReference type="PANTHER" id="PTHR22594">
    <property type="entry name" value="ASPARTYL/LYSYL-TRNA SYNTHETASE"/>
    <property type="match status" value="1"/>
</dbReference>
<keyword evidence="3" id="KW-0067">ATP-binding</keyword>
<organism evidence="7 8">
    <name type="scientific">Syncephalis pseudoplumigaleata</name>
    <dbReference type="NCBI Taxonomy" id="1712513"/>
    <lineage>
        <taxon>Eukaryota</taxon>
        <taxon>Fungi</taxon>
        <taxon>Fungi incertae sedis</taxon>
        <taxon>Zoopagomycota</taxon>
        <taxon>Zoopagomycotina</taxon>
        <taxon>Zoopagomycetes</taxon>
        <taxon>Zoopagales</taxon>
        <taxon>Piptocephalidaceae</taxon>
        <taxon>Syncephalis</taxon>
    </lineage>
</organism>
<dbReference type="CDD" id="cd00777">
    <property type="entry name" value="AspRS_core"/>
    <property type="match status" value="1"/>
</dbReference>
<dbReference type="InterPro" id="IPR002312">
    <property type="entry name" value="Asp/Asn-tRNA-synth_IIb"/>
</dbReference>
<dbReference type="HAMAP" id="MF_00044">
    <property type="entry name" value="Asp_tRNA_synth_type1"/>
    <property type="match status" value="1"/>
</dbReference>
<dbReference type="SUPFAM" id="SSF55681">
    <property type="entry name" value="Class II aaRS and biotin synthetases"/>
    <property type="match status" value="1"/>
</dbReference>
<evidence type="ECO:0000256" key="2">
    <source>
        <dbReference type="ARBA" id="ARBA00022741"/>
    </source>
</evidence>
<dbReference type="GO" id="GO:0003676">
    <property type="term" value="F:nucleic acid binding"/>
    <property type="evidence" value="ECO:0007669"/>
    <property type="project" value="InterPro"/>
</dbReference>
<dbReference type="Gene3D" id="3.30.930.10">
    <property type="entry name" value="Bira Bifunctional Protein, Domain 2"/>
    <property type="match status" value="2"/>
</dbReference>
<dbReference type="Pfam" id="PF01336">
    <property type="entry name" value="tRNA_anti-codon"/>
    <property type="match status" value="1"/>
</dbReference>
<keyword evidence="2" id="KW-0547">Nucleotide-binding</keyword>
<keyword evidence="8" id="KW-1185">Reference proteome</keyword>
<dbReference type="PROSITE" id="PS50862">
    <property type="entry name" value="AA_TRNA_LIGASE_II"/>
    <property type="match status" value="1"/>
</dbReference>
<feature type="domain" description="Aminoacyl-transfer RNA synthetases class-II family profile" evidence="6">
    <location>
        <begin position="142"/>
        <end position="489"/>
    </location>
</feature>
<dbReference type="InterPro" id="IPR004524">
    <property type="entry name" value="Asp-tRNA-ligase_1"/>
</dbReference>
<dbReference type="PRINTS" id="PR01042">
    <property type="entry name" value="TRNASYNTHASP"/>
</dbReference>
<evidence type="ECO:0000256" key="1">
    <source>
        <dbReference type="ARBA" id="ARBA00022598"/>
    </source>
</evidence>
<keyword evidence="5 7" id="KW-0030">Aminoacyl-tRNA synthetase</keyword>
<name>A0A4P9YVW7_9FUNG</name>
<gene>
    <name evidence="7" type="ORF">SYNPS1DRAFT_17829</name>
</gene>
<dbReference type="InterPro" id="IPR047090">
    <property type="entry name" value="AspRS_core"/>
</dbReference>
<dbReference type="InterPro" id="IPR004364">
    <property type="entry name" value="Aa-tRNA-synt_II"/>
</dbReference>
<evidence type="ECO:0000313" key="8">
    <source>
        <dbReference type="Proteomes" id="UP000278143"/>
    </source>
</evidence>
<dbReference type="InterPro" id="IPR047089">
    <property type="entry name" value="Asp-tRNA-ligase_1_N"/>
</dbReference>
<dbReference type="InterPro" id="IPR045864">
    <property type="entry name" value="aa-tRNA-synth_II/BPL/LPL"/>
</dbReference>
<sequence length="520" mass="58402">RTHHCGELRREHTAQSVVLCGWVESVRQISSGLAFVPLHDRDGVTQLVFESTAELAVQWPILQTLTAQDVICVEGEVRTRPDSTIKRNISTGEIEVVVRAIERLNEAVHLPFLPTSTKLPSEEIRLRHRYIDLRRRVLQDNLRHRSAIINAARHILLDKGFIEVETPMLFKSTPEGAREYIVPTREHGEFFALSQSPQQCKQMLMAAGIDKYFQVARCFRDEDLRADRQPEFTQLDLEMAFVTKEQVMSLVEDAVRAMWRTMHSTDVTFRHLSFAEALSKYGSDKPDTRYGMRASQVGGIGHCSSRLTIHTRQSQICQLPSTQEGMVTDWLCIQQGAQLSAKALAAVRGLLVIDPGRFDFLWITDFPLFTYDPKSSRLQSTHHPFTAPMDDDVALLDTHPEQVRGQHYDLVLNGMEVGGGSIRVHRPELQRHIMQHILKLNDIELGRFQHLLDALGSGCPPHGGFAIGLDRIVSILCNASSIRDVIAFPKSAGGRDLTVGCPSSVEQTQLEQVGLAALTK</sequence>
<dbReference type="GO" id="GO:0006422">
    <property type="term" value="P:aspartyl-tRNA aminoacylation"/>
    <property type="evidence" value="ECO:0007669"/>
    <property type="project" value="TreeGrafter"/>
</dbReference>
<dbReference type="InterPro" id="IPR012340">
    <property type="entry name" value="NA-bd_OB-fold"/>
</dbReference>
<dbReference type="Pfam" id="PF00152">
    <property type="entry name" value="tRNA-synt_2"/>
    <property type="match status" value="1"/>
</dbReference>
<dbReference type="OrthoDB" id="439710at2759"/>
<evidence type="ECO:0000256" key="5">
    <source>
        <dbReference type="ARBA" id="ARBA00023146"/>
    </source>
</evidence>
<dbReference type="AlphaFoldDB" id="A0A4P9YVW7"/>
<keyword evidence="1" id="KW-0436">Ligase</keyword>
<dbReference type="InterPro" id="IPR006195">
    <property type="entry name" value="aa-tRNA-synth_II"/>
</dbReference>
<evidence type="ECO:0000259" key="6">
    <source>
        <dbReference type="PROSITE" id="PS50862"/>
    </source>
</evidence>
<evidence type="ECO:0000256" key="4">
    <source>
        <dbReference type="ARBA" id="ARBA00022917"/>
    </source>
</evidence>
<dbReference type="CDD" id="cd04317">
    <property type="entry name" value="EcAspRS_like_N"/>
    <property type="match status" value="1"/>
</dbReference>
<accession>A0A4P9YVW7</accession>
<dbReference type="Gene3D" id="2.40.50.140">
    <property type="entry name" value="Nucleic acid-binding proteins"/>
    <property type="match status" value="1"/>
</dbReference>
<dbReference type="EMBL" id="KZ990533">
    <property type="protein sequence ID" value="RKP23978.1"/>
    <property type="molecule type" value="Genomic_DNA"/>
</dbReference>
<feature type="non-terminal residue" evidence="7">
    <location>
        <position position="1"/>
    </location>
</feature>
<reference evidence="8" key="1">
    <citation type="journal article" date="2018" name="Nat. Microbiol.">
        <title>Leveraging single-cell genomics to expand the fungal tree of life.</title>
        <authorList>
            <person name="Ahrendt S.R."/>
            <person name="Quandt C.A."/>
            <person name="Ciobanu D."/>
            <person name="Clum A."/>
            <person name="Salamov A."/>
            <person name="Andreopoulos B."/>
            <person name="Cheng J.F."/>
            <person name="Woyke T."/>
            <person name="Pelin A."/>
            <person name="Henrissat B."/>
            <person name="Reynolds N.K."/>
            <person name="Benny G.L."/>
            <person name="Smith M.E."/>
            <person name="James T.Y."/>
            <person name="Grigoriev I.V."/>
        </authorList>
    </citation>
    <scope>NUCLEOTIDE SEQUENCE [LARGE SCALE GENOMIC DNA]</scope>
    <source>
        <strain evidence="8">Benny S71-1</strain>
    </source>
</reference>
<dbReference type="GO" id="GO:0005524">
    <property type="term" value="F:ATP binding"/>
    <property type="evidence" value="ECO:0007669"/>
    <property type="project" value="UniProtKB-KW"/>
</dbReference>
<dbReference type="InterPro" id="IPR004365">
    <property type="entry name" value="NA-bd_OB_tRNA"/>
</dbReference>